<keyword evidence="2" id="KW-1185">Reference proteome</keyword>
<comment type="caution">
    <text evidence="1">The sequence shown here is derived from an EMBL/GenBank/DDBJ whole genome shotgun (WGS) entry which is preliminary data.</text>
</comment>
<dbReference type="InterPro" id="IPR012863">
    <property type="entry name" value="DUF1636"/>
</dbReference>
<reference evidence="1 2" key="1">
    <citation type="submission" date="2019-02" db="EMBL/GenBank/DDBJ databases">
        <title>Hansschlegelia quercus sp. nov., a novel methylotrophic bacterium from buds of oak (Quercus robur L.).</title>
        <authorList>
            <person name="Agafonova N.V."/>
            <person name="Kaparullina E.N."/>
            <person name="Grouzdev D.S."/>
            <person name="Doronina N.V."/>
        </authorList>
    </citation>
    <scope>NUCLEOTIDE SEQUENCE [LARGE SCALE GENOMIC DNA]</scope>
    <source>
        <strain evidence="1 2">Dub</strain>
    </source>
</reference>
<evidence type="ECO:0000313" key="1">
    <source>
        <dbReference type="EMBL" id="TBN54372.1"/>
    </source>
</evidence>
<dbReference type="CDD" id="cd02980">
    <property type="entry name" value="TRX_Fd_family"/>
    <property type="match status" value="1"/>
</dbReference>
<sequence>MSVTTVITICSTCRPEGALEDAERPGAALGRAVARALAACGPEVEVQARAIACLSACSRACSVAVASPGKFSYVVGNLLAEDADAVVAFAIAHAKSADGVPPWRERPEKVRKNTLSRVPPADAAHALVTAIER</sequence>
<protein>
    <submittedName>
        <fullName evidence="1">DUF1636 domain-containing protein</fullName>
    </submittedName>
</protein>
<dbReference type="AlphaFoldDB" id="A0A4Q9GJP8"/>
<name>A0A4Q9GJP8_9HYPH</name>
<dbReference type="OrthoDB" id="424426at2"/>
<dbReference type="EMBL" id="SIUB01000002">
    <property type="protein sequence ID" value="TBN54372.1"/>
    <property type="molecule type" value="Genomic_DNA"/>
</dbReference>
<organism evidence="1 2">
    <name type="scientific">Hansschlegelia quercus</name>
    <dbReference type="NCBI Taxonomy" id="2528245"/>
    <lineage>
        <taxon>Bacteria</taxon>
        <taxon>Pseudomonadati</taxon>
        <taxon>Pseudomonadota</taxon>
        <taxon>Alphaproteobacteria</taxon>
        <taxon>Hyphomicrobiales</taxon>
        <taxon>Methylopilaceae</taxon>
        <taxon>Hansschlegelia</taxon>
    </lineage>
</organism>
<gene>
    <name evidence="1" type="ORF">EYR15_05935</name>
</gene>
<accession>A0A4Q9GJP8</accession>
<dbReference type="Pfam" id="PF07845">
    <property type="entry name" value="DUF1636"/>
    <property type="match status" value="1"/>
</dbReference>
<evidence type="ECO:0000313" key="2">
    <source>
        <dbReference type="Proteomes" id="UP000291613"/>
    </source>
</evidence>
<proteinExistence type="predicted"/>
<dbReference type="RefSeq" id="WP_131002030.1">
    <property type="nucleotide sequence ID" value="NZ_JBHSZR010000005.1"/>
</dbReference>
<dbReference type="Proteomes" id="UP000291613">
    <property type="component" value="Unassembled WGS sequence"/>
</dbReference>